<evidence type="ECO:0000313" key="10">
    <source>
        <dbReference type="Proteomes" id="UP000009888"/>
    </source>
</evidence>
<feature type="transmembrane region" description="Helical" evidence="8">
    <location>
        <begin position="338"/>
        <end position="358"/>
    </location>
</feature>
<feature type="transmembrane region" description="Helical" evidence="8">
    <location>
        <begin position="48"/>
        <end position="69"/>
    </location>
</feature>
<feature type="binding site" evidence="7">
    <location>
        <position position="225"/>
    </location>
    <ligand>
        <name>Mg(2+)</name>
        <dbReference type="ChEBI" id="CHEBI:18420"/>
    </ligand>
</feature>
<dbReference type="EMBL" id="AGWL01000002">
    <property type="protein sequence ID" value="EKU95601.1"/>
    <property type="molecule type" value="Genomic_DNA"/>
</dbReference>
<evidence type="ECO:0000256" key="4">
    <source>
        <dbReference type="ARBA" id="ARBA00022692"/>
    </source>
</evidence>
<protein>
    <submittedName>
        <fullName evidence="9">Uncharacterized protein</fullName>
    </submittedName>
</protein>
<dbReference type="Pfam" id="PF00953">
    <property type="entry name" value="Glycos_transf_4"/>
    <property type="match status" value="1"/>
</dbReference>
<feature type="transmembrane region" description="Helical" evidence="8">
    <location>
        <begin position="81"/>
        <end position="100"/>
    </location>
</feature>
<evidence type="ECO:0000256" key="1">
    <source>
        <dbReference type="ARBA" id="ARBA00004651"/>
    </source>
</evidence>
<keyword evidence="2" id="KW-1003">Cell membrane</keyword>
<evidence type="ECO:0000256" key="8">
    <source>
        <dbReference type="SAM" id="Phobius"/>
    </source>
</evidence>
<feature type="transmembrane region" description="Helical" evidence="8">
    <location>
        <begin position="258"/>
        <end position="282"/>
    </location>
</feature>
<keyword evidence="3" id="KW-0808">Transferase</keyword>
<evidence type="ECO:0000256" key="2">
    <source>
        <dbReference type="ARBA" id="ARBA00022475"/>
    </source>
</evidence>
<keyword evidence="7" id="KW-0460">Magnesium</keyword>
<dbReference type="PATRIC" id="fig|883066.3.peg.407"/>
<sequence length="397" mass="41906">MRVYILMAVIAAAITYVLVPAVLRLALRLGAMTQVRARDVHRVPIPRLGGLAMLAGFAGALAICSQIPYLRVVLGPSSQAWGVLLGAALMCLVGILDDIWELDWATKLAGEILAAGVMAWQGVQFLTLPFMGLTVGSSRLSLIFTIVVVIVIVNAVNFMDGLDGLAAGIVCIAAGAFFLYSYALTRNATPGDYTSVGCAVSAALVGICVGFLPHNFHPARIFMGDSGALMLGTIIAGAAIVVTGQIDPQLTSLGYALPAYLPLLLAAAVILLPLVDFVWAVVRRLARGQSPFTADAGHLHHRLLRRGHSHRATVLILYMWALIFSFTTILLIRLSWPAVLAVGAVACAVGIFITSRAFSGPTCPPAGDDAVAVKDDDDVDLYGSLAGPGPRIREERN</sequence>
<dbReference type="GO" id="GO:0044038">
    <property type="term" value="P:cell wall macromolecule biosynthetic process"/>
    <property type="evidence" value="ECO:0007669"/>
    <property type="project" value="TreeGrafter"/>
</dbReference>
<dbReference type="AlphaFoldDB" id="K9EI82"/>
<evidence type="ECO:0000313" key="9">
    <source>
        <dbReference type="EMBL" id="EKU95601.1"/>
    </source>
</evidence>
<evidence type="ECO:0000256" key="6">
    <source>
        <dbReference type="ARBA" id="ARBA00023136"/>
    </source>
</evidence>
<keyword evidence="10" id="KW-1185">Reference proteome</keyword>
<dbReference type="GO" id="GO:0071555">
    <property type="term" value="P:cell wall organization"/>
    <property type="evidence" value="ECO:0007669"/>
    <property type="project" value="TreeGrafter"/>
</dbReference>
<keyword evidence="5 8" id="KW-1133">Transmembrane helix</keyword>
<feature type="transmembrane region" description="Helical" evidence="8">
    <location>
        <begin position="194"/>
        <end position="216"/>
    </location>
</feature>
<feature type="transmembrane region" description="Helical" evidence="8">
    <location>
        <begin position="6"/>
        <end position="27"/>
    </location>
</feature>
<proteinExistence type="predicted"/>
<keyword evidence="7" id="KW-0479">Metal-binding</keyword>
<comment type="cofactor">
    <cofactor evidence="7">
        <name>Mg(2+)</name>
        <dbReference type="ChEBI" id="CHEBI:18420"/>
    </cofactor>
</comment>
<evidence type="ECO:0000256" key="5">
    <source>
        <dbReference type="ARBA" id="ARBA00022989"/>
    </source>
</evidence>
<dbReference type="CDD" id="cd06853">
    <property type="entry name" value="GT_WecA_like"/>
    <property type="match status" value="1"/>
</dbReference>
<keyword evidence="6 8" id="KW-0472">Membrane</keyword>
<comment type="subcellular location">
    <subcellularLocation>
        <location evidence="1">Cell membrane</location>
        <topology evidence="1">Multi-pass membrane protein</topology>
    </subcellularLocation>
</comment>
<name>K9EI82_9ACTO</name>
<dbReference type="PANTHER" id="PTHR22926:SF3">
    <property type="entry name" value="UNDECAPRENYL-PHOSPHATE ALPHA-N-ACETYLGLUCOSAMINYL 1-PHOSPHATE TRANSFERASE"/>
    <property type="match status" value="1"/>
</dbReference>
<feature type="transmembrane region" description="Helical" evidence="8">
    <location>
        <begin position="228"/>
        <end position="246"/>
    </location>
</feature>
<feature type="transmembrane region" description="Helical" evidence="8">
    <location>
        <begin position="165"/>
        <end position="182"/>
    </location>
</feature>
<feature type="transmembrane region" description="Helical" evidence="8">
    <location>
        <begin position="312"/>
        <end position="332"/>
    </location>
</feature>
<dbReference type="RefSeq" id="WP_007000606.1">
    <property type="nucleotide sequence ID" value="NZ_JH992955.1"/>
</dbReference>
<feature type="binding site" evidence="7">
    <location>
        <position position="157"/>
    </location>
    <ligand>
        <name>Mg(2+)</name>
        <dbReference type="ChEBI" id="CHEBI:18420"/>
    </ligand>
</feature>
<reference evidence="9 10" key="1">
    <citation type="submission" date="2012-09" db="EMBL/GenBank/DDBJ databases">
        <title>The Genome Sequence of Actinobaculum massiliae ACS-171-V-COL2.</title>
        <authorList>
            <consortium name="The Broad Institute Genome Sequencing Platform"/>
            <person name="Earl A."/>
            <person name="Ward D."/>
            <person name="Feldgarden M."/>
            <person name="Gevers D."/>
            <person name="Saerens B."/>
            <person name="Vaneechoutte M."/>
            <person name="Walker B."/>
            <person name="Young S.K."/>
            <person name="Zeng Q."/>
            <person name="Gargeya S."/>
            <person name="Fitzgerald M."/>
            <person name="Haas B."/>
            <person name="Abouelleil A."/>
            <person name="Alvarado L."/>
            <person name="Arachchi H.M."/>
            <person name="Berlin A."/>
            <person name="Chapman S.B."/>
            <person name="Goldberg J."/>
            <person name="Griggs A."/>
            <person name="Gujja S."/>
            <person name="Hansen M."/>
            <person name="Howarth C."/>
            <person name="Imamovic A."/>
            <person name="Larimer J."/>
            <person name="McCowen C."/>
            <person name="Montmayeur A."/>
            <person name="Murphy C."/>
            <person name="Neiman D."/>
            <person name="Pearson M."/>
            <person name="Priest M."/>
            <person name="Roberts A."/>
            <person name="Saif S."/>
            <person name="Shea T."/>
            <person name="Sisk P."/>
            <person name="Sykes S."/>
            <person name="Wortman J."/>
            <person name="Nusbaum C."/>
            <person name="Birren B."/>
        </authorList>
    </citation>
    <scope>NUCLEOTIDE SEQUENCE [LARGE SCALE GENOMIC DNA]</scope>
    <source>
        <strain evidence="10">ACS-171-V-Col2</strain>
    </source>
</reference>
<organism evidence="9 10">
    <name type="scientific">Actinobaculum massiliense ACS-171-V-Col2</name>
    <dbReference type="NCBI Taxonomy" id="883066"/>
    <lineage>
        <taxon>Bacteria</taxon>
        <taxon>Bacillati</taxon>
        <taxon>Actinomycetota</taxon>
        <taxon>Actinomycetes</taxon>
        <taxon>Actinomycetales</taxon>
        <taxon>Actinomycetaceae</taxon>
        <taxon>Actinobaculum</taxon>
    </lineage>
</organism>
<dbReference type="eggNOG" id="COG0472">
    <property type="taxonomic scope" value="Bacteria"/>
</dbReference>
<dbReference type="GO" id="GO:0046872">
    <property type="term" value="F:metal ion binding"/>
    <property type="evidence" value="ECO:0007669"/>
    <property type="project" value="UniProtKB-KW"/>
</dbReference>
<dbReference type="GO" id="GO:0005886">
    <property type="term" value="C:plasma membrane"/>
    <property type="evidence" value="ECO:0007669"/>
    <property type="project" value="UniProtKB-SubCell"/>
</dbReference>
<dbReference type="HOGENOM" id="CLU_023982_2_2_11"/>
<dbReference type="GO" id="GO:0016780">
    <property type="term" value="F:phosphotransferase activity, for other substituted phosphate groups"/>
    <property type="evidence" value="ECO:0007669"/>
    <property type="project" value="InterPro"/>
</dbReference>
<dbReference type="GO" id="GO:0009103">
    <property type="term" value="P:lipopolysaccharide biosynthetic process"/>
    <property type="evidence" value="ECO:0007669"/>
    <property type="project" value="TreeGrafter"/>
</dbReference>
<dbReference type="STRING" id="202789.GCA_001457435_01749"/>
<keyword evidence="4 8" id="KW-0812">Transmembrane</keyword>
<feature type="transmembrane region" description="Helical" evidence="8">
    <location>
        <begin position="140"/>
        <end position="158"/>
    </location>
</feature>
<feature type="transmembrane region" description="Helical" evidence="8">
    <location>
        <begin position="112"/>
        <end position="134"/>
    </location>
</feature>
<dbReference type="InterPro" id="IPR000715">
    <property type="entry name" value="Glycosyl_transferase_4"/>
</dbReference>
<accession>K9EI82</accession>
<dbReference type="Proteomes" id="UP000009888">
    <property type="component" value="Unassembled WGS sequence"/>
</dbReference>
<dbReference type="PANTHER" id="PTHR22926">
    <property type="entry name" value="PHOSPHO-N-ACETYLMURAMOYL-PENTAPEPTIDE-TRANSFERASE"/>
    <property type="match status" value="1"/>
</dbReference>
<comment type="caution">
    <text evidence="9">The sequence shown here is derived from an EMBL/GenBank/DDBJ whole genome shotgun (WGS) entry which is preliminary data.</text>
</comment>
<evidence type="ECO:0000256" key="7">
    <source>
        <dbReference type="PIRSR" id="PIRSR600715-1"/>
    </source>
</evidence>
<evidence type="ECO:0000256" key="3">
    <source>
        <dbReference type="ARBA" id="ARBA00022679"/>
    </source>
</evidence>
<gene>
    <name evidence="9" type="ORF">HMPREF9233_00388</name>
</gene>